<evidence type="ECO:0000256" key="3">
    <source>
        <dbReference type="ARBA" id="ARBA00022452"/>
    </source>
</evidence>
<keyword evidence="16" id="KW-1185">Reference proteome</keyword>
<dbReference type="RefSeq" id="WP_189573001.1">
    <property type="nucleotide sequence ID" value="NZ_BMXU01000001.1"/>
</dbReference>
<evidence type="ECO:0000256" key="8">
    <source>
        <dbReference type="ARBA" id="ARBA00023170"/>
    </source>
</evidence>
<dbReference type="EMBL" id="JBHRVA010000002">
    <property type="protein sequence ID" value="MFC3301638.1"/>
    <property type="molecule type" value="Genomic_DNA"/>
</dbReference>
<dbReference type="InterPro" id="IPR039426">
    <property type="entry name" value="TonB-dep_rcpt-like"/>
</dbReference>
<evidence type="ECO:0000256" key="6">
    <source>
        <dbReference type="ARBA" id="ARBA00023077"/>
    </source>
</evidence>
<keyword evidence="7 10" id="KW-0472">Membrane</keyword>
<dbReference type="PANTHER" id="PTHR30069:SF29">
    <property type="entry name" value="HEMOGLOBIN AND HEMOGLOBIN-HAPTOGLOBIN-BINDING PROTEIN 1-RELATED"/>
    <property type="match status" value="1"/>
</dbReference>
<comment type="subcellular location">
    <subcellularLocation>
        <location evidence="1 10">Cell outer membrane</location>
        <topology evidence="1 10">Multi-pass membrane protein</topology>
    </subcellularLocation>
</comment>
<keyword evidence="8 15" id="KW-0675">Receptor</keyword>
<comment type="caution">
    <text evidence="15">The sequence shown here is derived from an EMBL/GenBank/DDBJ whole genome shotgun (WGS) entry which is preliminary data.</text>
</comment>
<organism evidence="15 16">
    <name type="scientific">Parvularcula lutaonensis</name>
    <dbReference type="NCBI Taxonomy" id="491923"/>
    <lineage>
        <taxon>Bacteria</taxon>
        <taxon>Pseudomonadati</taxon>
        <taxon>Pseudomonadota</taxon>
        <taxon>Alphaproteobacteria</taxon>
        <taxon>Parvularculales</taxon>
        <taxon>Parvularculaceae</taxon>
        <taxon>Parvularcula</taxon>
    </lineage>
</organism>
<feature type="signal peptide" evidence="12">
    <location>
        <begin position="1"/>
        <end position="21"/>
    </location>
</feature>
<keyword evidence="4 10" id="KW-0812">Transmembrane</keyword>
<keyword evidence="2 10" id="KW-0813">Transport</keyword>
<reference evidence="16" key="1">
    <citation type="journal article" date="2019" name="Int. J. Syst. Evol. Microbiol.">
        <title>The Global Catalogue of Microorganisms (GCM) 10K type strain sequencing project: providing services to taxonomists for standard genome sequencing and annotation.</title>
        <authorList>
            <consortium name="The Broad Institute Genomics Platform"/>
            <consortium name="The Broad Institute Genome Sequencing Center for Infectious Disease"/>
            <person name="Wu L."/>
            <person name="Ma J."/>
        </authorList>
    </citation>
    <scope>NUCLEOTIDE SEQUENCE [LARGE SCALE GENOMIC DNA]</scope>
    <source>
        <strain evidence="16">KCTC 22245</strain>
    </source>
</reference>
<dbReference type="InterPro" id="IPR036942">
    <property type="entry name" value="Beta-barrel_TonB_sf"/>
</dbReference>
<evidence type="ECO:0000256" key="1">
    <source>
        <dbReference type="ARBA" id="ARBA00004571"/>
    </source>
</evidence>
<dbReference type="Gene3D" id="2.40.170.20">
    <property type="entry name" value="TonB-dependent receptor, beta-barrel domain"/>
    <property type="match status" value="1"/>
</dbReference>
<evidence type="ECO:0000256" key="9">
    <source>
        <dbReference type="ARBA" id="ARBA00023237"/>
    </source>
</evidence>
<evidence type="ECO:0000256" key="4">
    <source>
        <dbReference type="ARBA" id="ARBA00022692"/>
    </source>
</evidence>
<dbReference type="Pfam" id="PF07715">
    <property type="entry name" value="Plug"/>
    <property type="match status" value="1"/>
</dbReference>
<keyword evidence="9 10" id="KW-0998">Cell outer membrane</keyword>
<evidence type="ECO:0000313" key="15">
    <source>
        <dbReference type="EMBL" id="MFC3301638.1"/>
    </source>
</evidence>
<keyword evidence="3 10" id="KW-1134">Transmembrane beta strand</keyword>
<feature type="domain" description="TonB-dependent receptor-like beta-barrel" evidence="13">
    <location>
        <begin position="223"/>
        <end position="614"/>
    </location>
</feature>
<sequence>MKIRAFLATSTLLCAAGKASAQTIDYGSIEMLFGEPVTTSATGSAKRLSEAPATMEIITADEIRSSGETDLPGILSRVSGISTQRFSRNSADVAVRGYNRSFTPRLLVLVNGRQVYLDTYGYTQWDLIPVQLQEIRQIEIVKGPNTALFGFNAVGGVVNIITFDPTYDELGTASLRVDQEGGFQGSLVKSLKLGERLSARGSIGGYQLDDFDNPVFATDPVIADADPERFAASADIRYRLADKTILGFEATRSEVTTYERTAIPTVDQAADYETSSYRATFDSEGAWGLFSFSAYQNRSERTFRSPLGNSPALAAELMVVKAQNVFKPLPAHTLRVAAEYRDSSLELEGDIPSPTISLTAFDLSYDVVSGAAMWNWQASSRVSTTLAARLDRLEWTTEDVTEPSYNAAVVVQATDTTMMRFQASRGLQIPSLFDIQFANSLEPAIVDNYAVDLDHRIDAMGGGIKASVFYQQNEDLRQVVVNPVLFTIASTQVADSDLFGIELAADGRAGPVRWDASYTYLSVEDDPTPVAQLTPIGDFNFEGLTPEHEAKAQATYEADRLELGGAVRYVSEREFLDPFNIAGGGLSELDSYIALDLRAAYDVTERVALAFEGQDLTNDGDTQVPGGTIETRAWVSLTVNF</sequence>
<dbReference type="Proteomes" id="UP001595607">
    <property type="component" value="Unassembled WGS sequence"/>
</dbReference>
<dbReference type="InterPro" id="IPR012910">
    <property type="entry name" value="Plug_dom"/>
</dbReference>
<protein>
    <submittedName>
        <fullName evidence="15">TonB-dependent receptor plug domain-containing protein</fullName>
    </submittedName>
</protein>
<gene>
    <name evidence="15" type="ORF">ACFONP_02680</name>
</gene>
<evidence type="ECO:0000256" key="12">
    <source>
        <dbReference type="SAM" id="SignalP"/>
    </source>
</evidence>
<dbReference type="PROSITE" id="PS52016">
    <property type="entry name" value="TONB_DEPENDENT_REC_3"/>
    <property type="match status" value="1"/>
</dbReference>
<accession>A0ABV7M8C1</accession>
<evidence type="ECO:0000256" key="5">
    <source>
        <dbReference type="ARBA" id="ARBA00022729"/>
    </source>
</evidence>
<evidence type="ECO:0000256" key="11">
    <source>
        <dbReference type="RuleBase" id="RU003357"/>
    </source>
</evidence>
<comment type="similarity">
    <text evidence="10 11">Belongs to the TonB-dependent receptor family.</text>
</comment>
<keyword evidence="6 11" id="KW-0798">TonB box</keyword>
<evidence type="ECO:0000259" key="13">
    <source>
        <dbReference type="Pfam" id="PF00593"/>
    </source>
</evidence>
<dbReference type="InterPro" id="IPR000531">
    <property type="entry name" value="Beta-barrel_TonB"/>
</dbReference>
<name>A0ABV7M8C1_9PROT</name>
<keyword evidence="5 12" id="KW-0732">Signal</keyword>
<evidence type="ECO:0000256" key="2">
    <source>
        <dbReference type="ARBA" id="ARBA00022448"/>
    </source>
</evidence>
<evidence type="ECO:0000313" key="16">
    <source>
        <dbReference type="Proteomes" id="UP001595607"/>
    </source>
</evidence>
<feature type="domain" description="TonB-dependent receptor plug" evidence="14">
    <location>
        <begin position="48"/>
        <end position="157"/>
    </location>
</feature>
<evidence type="ECO:0000256" key="7">
    <source>
        <dbReference type="ARBA" id="ARBA00023136"/>
    </source>
</evidence>
<dbReference type="SUPFAM" id="SSF56935">
    <property type="entry name" value="Porins"/>
    <property type="match status" value="1"/>
</dbReference>
<proteinExistence type="inferred from homology"/>
<dbReference type="Pfam" id="PF00593">
    <property type="entry name" value="TonB_dep_Rec_b-barrel"/>
    <property type="match status" value="1"/>
</dbReference>
<evidence type="ECO:0000256" key="10">
    <source>
        <dbReference type="PROSITE-ProRule" id="PRU01360"/>
    </source>
</evidence>
<dbReference type="Gene3D" id="2.170.130.10">
    <property type="entry name" value="TonB-dependent receptor, plug domain"/>
    <property type="match status" value="1"/>
</dbReference>
<evidence type="ECO:0000259" key="14">
    <source>
        <dbReference type="Pfam" id="PF07715"/>
    </source>
</evidence>
<feature type="chain" id="PRO_5047341953" evidence="12">
    <location>
        <begin position="22"/>
        <end position="641"/>
    </location>
</feature>
<dbReference type="InterPro" id="IPR037066">
    <property type="entry name" value="Plug_dom_sf"/>
</dbReference>
<dbReference type="PANTHER" id="PTHR30069">
    <property type="entry name" value="TONB-DEPENDENT OUTER MEMBRANE RECEPTOR"/>
    <property type="match status" value="1"/>
</dbReference>